<comment type="caution">
    <text evidence="2">The sequence shown here is derived from an EMBL/GenBank/DDBJ whole genome shotgun (WGS) entry which is preliminary data.</text>
</comment>
<dbReference type="AlphaFoldDB" id="A0A1F8B8A3"/>
<dbReference type="Pfam" id="PF07963">
    <property type="entry name" value="N_methyl"/>
    <property type="match status" value="1"/>
</dbReference>
<feature type="transmembrane region" description="Helical" evidence="1">
    <location>
        <begin position="12"/>
        <end position="33"/>
    </location>
</feature>
<evidence type="ECO:0008006" key="4">
    <source>
        <dbReference type="Google" id="ProtNLM"/>
    </source>
</evidence>
<keyword evidence="1" id="KW-1133">Transmembrane helix</keyword>
<gene>
    <name evidence="2" type="ORF">A2892_03970</name>
</gene>
<accession>A0A1F8B8A3</accession>
<dbReference type="EMBL" id="MGHD01000017">
    <property type="protein sequence ID" value="OGM59655.1"/>
    <property type="molecule type" value="Genomic_DNA"/>
</dbReference>
<dbReference type="Proteomes" id="UP000176404">
    <property type="component" value="Unassembled WGS sequence"/>
</dbReference>
<protein>
    <recommendedName>
        <fullName evidence="4">Type II secretion system protein J</fullName>
    </recommendedName>
</protein>
<reference evidence="2 3" key="1">
    <citation type="journal article" date="2016" name="Nat. Commun.">
        <title>Thousands of microbial genomes shed light on interconnected biogeochemical processes in an aquifer system.</title>
        <authorList>
            <person name="Anantharaman K."/>
            <person name="Brown C.T."/>
            <person name="Hug L.A."/>
            <person name="Sharon I."/>
            <person name="Castelle C.J."/>
            <person name="Probst A.J."/>
            <person name="Thomas B.C."/>
            <person name="Singh A."/>
            <person name="Wilkins M.J."/>
            <person name="Karaoz U."/>
            <person name="Brodie E.L."/>
            <person name="Williams K.H."/>
            <person name="Hubbard S.S."/>
            <person name="Banfield J.F."/>
        </authorList>
    </citation>
    <scope>NUCLEOTIDE SEQUENCE [LARGE SCALE GENOMIC DNA]</scope>
</reference>
<proteinExistence type="predicted"/>
<sequence>MISRKKTPSGFTLIEVLIVTVLTGMIGIGILSLEKIITDVRLSSLKNYLNVEEANSNIATLVREIRNIRPGDNAAYPLERAQDHELIFYSDIDYDGKTEKIRYSLTGVQFVKGIIEPTGFPATYPSGSEKVKVLTENVRNASSPIFYYYNGDWPQDTVNNPLATPARLSDTKLMKVYLRLNTKEDEESDFILESYVQLRMLKENL</sequence>
<dbReference type="NCBIfam" id="TIGR02532">
    <property type="entry name" value="IV_pilin_GFxxxE"/>
    <property type="match status" value="1"/>
</dbReference>
<organism evidence="2 3">
    <name type="scientific">Candidatus Woesebacteria bacterium RIFCSPLOWO2_01_FULL_39_10b</name>
    <dbReference type="NCBI Taxonomy" id="1802517"/>
    <lineage>
        <taxon>Bacteria</taxon>
        <taxon>Candidatus Woeseibacteriota</taxon>
    </lineage>
</organism>
<keyword evidence="1" id="KW-0472">Membrane</keyword>
<keyword evidence="1" id="KW-0812">Transmembrane</keyword>
<dbReference type="InterPro" id="IPR012902">
    <property type="entry name" value="N_methyl_site"/>
</dbReference>
<name>A0A1F8B8A3_9BACT</name>
<evidence type="ECO:0000313" key="2">
    <source>
        <dbReference type="EMBL" id="OGM59655.1"/>
    </source>
</evidence>
<dbReference type="STRING" id="1802517.A2892_03970"/>
<dbReference type="PROSITE" id="PS00409">
    <property type="entry name" value="PROKAR_NTER_METHYL"/>
    <property type="match status" value="1"/>
</dbReference>
<evidence type="ECO:0000313" key="3">
    <source>
        <dbReference type="Proteomes" id="UP000176404"/>
    </source>
</evidence>
<evidence type="ECO:0000256" key="1">
    <source>
        <dbReference type="SAM" id="Phobius"/>
    </source>
</evidence>